<reference evidence="5" key="1">
    <citation type="submission" date="2016-02" db="EMBL/GenBank/DDBJ databases">
        <title>Draft genome sequence of Microdochium bolleyi, a fungal endophyte of beachgrass.</title>
        <authorList>
            <consortium name="DOE Joint Genome Institute"/>
            <person name="David A.S."/>
            <person name="May G."/>
            <person name="Haridas S."/>
            <person name="Lim J."/>
            <person name="Wang M."/>
            <person name="Labutti K."/>
            <person name="Lipzen A."/>
            <person name="Barry K."/>
            <person name="Grigoriev I.V."/>
        </authorList>
    </citation>
    <scope>NUCLEOTIDE SEQUENCE [LARGE SCALE GENOMIC DNA]</scope>
    <source>
        <strain evidence="5">J235TASD1</strain>
    </source>
</reference>
<feature type="transmembrane region" description="Helical" evidence="3">
    <location>
        <begin position="133"/>
        <end position="155"/>
    </location>
</feature>
<keyword evidence="3" id="KW-0812">Transmembrane</keyword>
<dbReference type="GO" id="GO:0015104">
    <property type="term" value="F:antimonite transmembrane transporter activity"/>
    <property type="evidence" value="ECO:0007669"/>
    <property type="project" value="TreeGrafter"/>
</dbReference>
<evidence type="ECO:0000313" key="5">
    <source>
        <dbReference type="Proteomes" id="UP000070501"/>
    </source>
</evidence>
<feature type="region of interest" description="Disordered" evidence="2">
    <location>
        <begin position="1"/>
        <end position="53"/>
    </location>
</feature>
<dbReference type="GO" id="GO:0005886">
    <property type="term" value="C:plasma membrane"/>
    <property type="evidence" value="ECO:0007669"/>
    <property type="project" value="TreeGrafter"/>
</dbReference>
<dbReference type="PANTHER" id="PTHR43057">
    <property type="entry name" value="ARSENITE EFFLUX TRANSPORTER"/>
    <property type="match status" value="1"/>
</dbReference>
<name>A0A136ING9_9PEZI</name>
<dbReference type="EMBL" id="KQ964268">
    <property type="protein sequence ID" value="KXJ86481.1"/>
    <property type="molecule type" value="Genomic_DNA"/>
</dbReference>
<dbReference type="Proteomes" id="UP000070501">
    <property type="component" value="Unassembled WGS sequence"/>
</dbReference>
<dbReference type="GO" id="GO:0015297">
    <property type="term" value="F:antiporter activity"/>
    <property type="evidence" value="ECO:0007669"/>
    <property type="project" value="InterPro"/>
</dbReference>
<dbReference type="InterPro" id="IPR004706">
    <property type="entry name" value="Arsenical-R_Acr3"/>
</dbReference>
<keyword evidence="5" id="KW-1185">Reference proteome</keyword>
<evidence type="ECO:0000256" key="3">
    <source>
        <dbReference type="SAM" id="Phobius"/>
    </source>
</evidence>
<dbReference type="InParanoid" id="A0A136ING9"/>
<evidence type="ECO:0000256" key="1">
    <source>
        <dbReference type="ARBA" id="ARBA00022448"/>
    </source>
</evidence>
<keyword evidence="3" id="KW-1133">Transmembrane helix</keyword>
<dbReference type="AlphaFoldDB" id="A0A136ING9"/>
<dbReference type="GO" id="GO:0015105">
    <property type="term" value="F:arsenite transmembrane transporter activity"/>
    <property type="evidence" value="ECO:0007669"/>
    <property type="project" value="TreeGrafter"/>
</dbReference>
<feature type="transmembrane region" description="Helical" evidence="3">
    <location>
        <begin position="64"/>
        <end position="82"/>
    </location>
</feature>
<dbReference type="OrthoDB" id="187348at2759"/>
<evidence type="ECO:0000256" key="2">
    <source>
        <dbReference type="SAM" id="MobiDB-lite"/>
    </source>
</evidence>
<keyword evidence="3" id="KW-0472">Membrane</keyword>
<accession>A0A136ING9</accession>
<sequence length="161" mass="17485">MASSQDDTADKTVHFQARGPTDDTTVEPTQGGRGQADVEKQLPADDPAAGRSTIKPLGWSDRFLAAWVLFAMVIGDLVGNFMPQTADALNKGKFVGVSVPIAVGLLVMMYPILQQSPPRLALAWMCLRDKPELRTGLILFGLPYHALPVGTGRAWHRYQPS</sequence>
<proteinExistence type="predicted"/>
<protein>
    <submittedName>
        <fullName evidence="4">Uncharacterized protein</fullName>
    </submittedName>
</protein>
<gene>
    <name evidence="4" type="ORF">Micbo1qcDRAFT_209104</name>
</gene>
<keyword evidence="1" id="KW-0813">Transport</keyword>
<organism evidence="4 5">
    <name type="scientific">Microdochium bolleyi</name>
    <dbReference type="NCBI Taxonomy" id="196109"/>
    <lineage>
        <taxon>Eukaryota</taxon>
        <taxon>Fungi</taxon>
        <taxon>Dikarya</taxon>
        <taxon>Ascomycota</taxon>
        <taxon>Pezizomycotina</taxon>
        <taxon>Sordariomycetes</taxon>
        <taxon>Xylariomycetidae</taxon>
        <taxon>Xylariales</taxon>
        <taxon>Microdochiaceae</taxon>
        <taxon>Microdochium</taxon>
    </lineage>
</organism>
<dbReference type="STRING" id="196109.A0A136ING9"/>
<feature type="transmembrane region" description="Helical" evidence="3">
    <location>
        <begin position="94"/>
        <end position="113"/>
    </location>
</feature>
<dbReference type="PANTHER" id="PTHR43057:SF1">
    <property type="entry name" value="ARSENICAL-RESISTANCE PROTEIN 3"/>
    <property type="match status" value="1"/>
</dbReference>
<evidence type="ECO:0000313" key="4">
    <source>
        <dbReference type="EMBL" id="KXJ86481.1"/>
    </source>
</evidence>